<name>A0AB39IBQ6_9PSED</name>
<dbReference type="AlphaFoldDB" id="A0AB39IBQ6"/>
<keyword evidence="1" id="KW-0812">Transmembrane</keyword>
<feature type="transmembrane region" description="Helical" evidence="1">
    <location>
        <begin position="21"/>
        <end position="37"/>
    </location>
</feature>
<keyword evidence="1" id="KW-1133">Transmembrane helix</keyword>
<sequence length="137" mass="15832">MALRSKLEQFRARITLTHVRIFGLGVLTLWIVGLVLYPKPLLIAFSIPLGILSMAALPLDLIPDHWCRLNRFVDLMISALFQVSLMFLGAVLAYELPGNNPDSRLGFLLCWIALQYIICRWIQRRIWRSQVRQRSGR</sequence>
<feature type="transmembrane region" description="Helical" evidence="1">
    <location>
        <begin position="105"/>
        <end position="122"/>
    </location>
</feature>
<proteinExistence type="predicted"/>
<keyword evidence="1" id="KW-0472">Membrane</keyword>
<protein>
    <submittedName>
        <fullName evidence="2">Uncharacterized protein</fullName>
    </submittedName>
</protein>
<dbReference type="RefSeq" id="WP_101292162.1">
    <property type="nucleotide sequence ID" value="NZ_CP162607.1"/>
</dbReference>
<reference evidence="2" key="1">
    <citation type="submission" date="2024-07" db="EMBL/GenBank/DDBJ databases">
        <title>Identification and characteristics of a novel species of coltsfoot's symbiotic bacteria.</title>
        <authorList>
            <person name="Juszczyk A."/>
            <person name="Jasielczuk I."/>
            <person name="Gurgul A."/>
            <person name="Rogala M."/>
            <person name="Kowalczyk A."/>
            <person name="Szmatola T."/>
            <person name="Kosecka-Strojek M."/>
            <person name="Arent Z."/>
            <person name="Latowski D."/>
        </authorList>
    </citation>
    <scope>NUCLEOTIDE SEQUENCE</scope>
    <source>
        <strain evidence="2">Hg7Tf</strain>
    </source>
</reference>
<accession>A0AB39IBQ6</accession>
<dbReference type="EMBL" id="CP162607">
    <property type="protein sequence ID" value="XDK39373.1"/>
    <property type="molecule type" value="Genomic_DNA"/>
</dbReference>
<organism evidence="2">
    <name type="scientific">Pseudomonas sp. Hg7Tf</name>
    <dbReference type="NCBI Taxonomy" id="3236988"/>
    <lineage>
        <taxon>Bacteria</taxon>
        <taxon>Pseudomonadati</taxon>
        <taxon>Pseudomonadota</taxon>
        <taxon>Gammaproteobacteria</taxon>
        <taxon>Pseudomonadales</taxon>
        <taxon>Pseudomonadaceae</taxon>
        <taxon>Pseudomonas</taxon>
    </lineage>
</organism>
<feature type="transmembrane region" description="Helical" evidence="1">
    <location>
        <begin position="43"/>
        <end position="61"/>
    </location>
</feature>
<evidence type="ECO:0000313" key="2">
    <source>
        <dbReference type="EMBL" id="XDK39373.1"/>
    </source>
</evidence>
<gene>
    <name evidence="2" type="ORF">AB4Y39_12090</name>
</gene>
<evidence type="ECO:0000256" key="1">
    <source>
        <dbReference type="SAM" id="Phobius"/>
    </source>
</evidence>
<feature type="transmembrane region" description="Helical" evidence="1">
    <location>
        <begin position="73"/>
        <end position="93"/>
    </location>
</feature>